<reference evidence="2 3" key="1">
    <citation type="submission" date="2016-07" db="EMBL/GenBank/DDBJ databases">
        <title>Pervasive Adenine N6-methylation of Active Genes in Fungi.</title>
        <authorList>
            <consortium name="DOE Joint Genome Institute"/>
            <person name="Mondo S.J."/>
            <person name="Dannebaum R.O."/>
            <person name="Kuo R.C."/>
            <person name="Labutti K."/>
            <person name="Haridas S."/>
            <person name="Kuo A."/>
            <person name="Salamov A."/>
            <person name="Ahrendt S.R."/>
            <person name="Lipzen A."/>
            <person name="Sullivan W."/>
            <person name="Andreopoulos W.B."/>
            <person name="Clum A."/>
            <person name="Lindquist E."/>
            <person name="Daum C."/>
            <person name="Ramamoorthy G.K."/>
            <person name="Gryganskyi A."/>
            <person name="Culley D."/>
            <person name="Magnuson J.K."/>
            <person name="James T.Y."/>
            <person name="O'Malley M.A."/>
            <person name="Stajich J.E."/>
            <person name="Spatafora J.W."/>
            <person name="Visel A."/>
            <person name="Grigoriev I.V."/>
        </authorList>
    </citation>
    <scope>NUCLEOTIDE SEQUENCE [LARGE SCALE GENOMIC DNA]</scope>
    <source>
        <strain evidence="2 3">PL171</strain>
    </source>
</reference>
<feature type="compositionally biased region" description="Polar residues" evidence="1">
    <location>
        <begin position="165"/>
        <end position="178"/>
    </location>
</feature>
<keyword evidence="3" id="KW-1185">Reference proteome</keyword>
<proteinExistence type="predicted"/>
<dbReference type="Proteomes" id="UP000193411">
    <property type="component" value="Unassembled WGS sequence"/>
</dbReference>
<protein>
    <submittedName>
        <fullName evidence="2">Uncharacterized protein</fullName>
    </submittedName>
</protein>
<feature type="region of interest" description="Disordered" evidence="1">
    <location>
        <begin position="117"/>
        <end position="147"/>
    </location>
</feature>
<feature type="region of interest" description="Disordered" evidence="1">
    <location>
        <begin position="13"/>
        <end position="65"/>
    </location>
</feature>
<feature type="region of interest" description="Disordered" evidence="1">
    <location>
        <begin position="160"/>
        <end position="192"/>
    </location>
</feature>
<organism evidence="2 3">
    <name type="scientific">Catenaria anguillulae PL171</name>
    <dbReference type="NCBI Taxonomy" id="765915"/>
    <lineage>
        <taxon>Eukaryota</taxon>
        <taxon>Fungi</taxon>
        <taxon>Fungi incertae sedis</taxon>
        <taxon>Blastocladiomycota</taxon>
        <taxon>Blastocladiomycetes</taxon>
        <taxon>Blastocladiales</taxon>
        <taxon>Catenariaceae</taxon>
        <taxon>Catenaria</taxon>
    </lineage>
</organism>
<feature type="region of interest" description="Disordered" evidence="1">
    <location>
        <begin position="207"/>
        <end position="241"/>
    </location>
</feature>
<dbReference type="AlphaFoldDB" id="A0A1Y2I289"/>
<evidence type="ECO:0000256" key="1">
    <source>
        <dbReference type="SAM" id="MobiDB-lite"/>
    </source>
</evidence>
<dbReference type="EMBL" id="MCFL01000004">
    <property type="protein sequence ID" value="ORZ40083.1"/>
    <property type="molecule type" value="Genomic_DNA"/>
</dbReference>
<accession>A0A1Y2I289</accession>
<comment type="caution">
    <text evidence="2">The sequence shown here is derived from an EMBL/GenBank/DDBJ whole genome shotgun (WGS) entry which is preliminary data.</text>
</comment>
<gene>
    <name evidence="2" type="ORF">BCR44DRAFT_1426219</name>
</gene>
<evidence type="ECO:0000313" key="2">
    <source>
        <dbReference type="EMBL" id="ORZ40083.1"/>
    </source>
</evidence>
<feature type="region of interest" description="Disordered" evidence="1">
    <location>
        <begin position="407"/>
        <end position="436"/>
    </location>
</feature>
<evidence type="ECO:0000313" key="3">
    <source>
        <dbReference type="Proteomes" id="UP000193411"/>
    </source>
</evidence>
<name>A0A1Y2I289_9FUNG</name>
<feature type="compositionally biased region" description="Low complexity" evidence="1">
    <location>
        <begin position="407"/>
        <end position="429"/>
    </location>
</feature>
<feature type="region of interest" description="Disordered" evidence="1">
    <location>
        <begin position="269"/>
        <end position="290"/>
    </location>
</feature>
<sequence length="455" mass="48393">MLAAIRPGSARPNAFFIPLDEGRDRPRQPALPTFVRPASDSSRALRPRFANMDDESSGATKSTAHASINTVTEEDLLEDPVAAWASTPAVESTKSRVHRFPGVGINSLAAARHLTLSEPTLASERQEDPRLNSSARMSSRRHLGQQSTGILTAAVGAQDKLEDSAPSSSKRQAFSAPTSGRAPRPGTASRRTQAKLQNTLESIEAFLDPRRPPPSMTRASQQGHSIPVAQPAQRQPVTSRIPLPTPPQHLSFESVAGTPRLPSAIPHTRISTSAPPLPINGTPKNDNAGLQRPTRLTLSAKPSLGTENDDVPTRILKRIVQPVPPTRDELISARVEHRAHFSADVPSPPPPALTHRVSHDLAAMSGNTQLIDEASLVASLTRLSAEIDSRLSQLGVLPAPSLFSASASSAGIGKSSTKPTSLTTSTRSSARIRGSADTLASVESTVSLGRRRMAR</sequence>